<comment type="caution">
    <text evidence="2">The sequence shown here is derived from an EMBL/GenBank/DDBJ whole genome shotgun (WGS) entry which is preliminary data.</text>
</comment>
<name>A0A3D8P0R0_9THEO</name>
<dbReference type="SUPFAM" id="SSF143120">
    <property type="entry name" value="YefM-like"/>
    <property type="match status" value="1"/>
</dbReference>
<dbReference type="Proteomes" id="UP000256329">
    <property type="component" value="Unassembled WGS sequence"/>
</dbReference>
<evidence type="ECO:0000313" key="2">
    <source>
        <dbReference type="EMBL" id="RDV80420.1"/>
    </source>
</evidence>
<dbReference type="AlphaFoldDB" id="A0A3D8P0R0"/>
<reference evidence="2 3" key="1">
    <citation type="submission" date="2018-08" db="EMBL/GenBank/DDBJ databases">
        <title>Form III RuBisCO-mediated autotrophy in Thermodesulfobium bacteria.</title>
        <authorList>
            <person name="Toshchakov S.V."/>
            <person name="Kublanov I.V."/>
            <person name="Frolov E."/>
            <person name="Bonch-Osmolovskaya E.A."/>
            <person name="Tourova T.P."/>
            <person name="Chernych N.A."/>
            <person name="Lebedinsky A.V."/>
        </authorList>
    </citation>
    <scope>NUCLEOTIDE SEQUENCE [LARGE SCALE GENOMIC DNA]</scope>
    <source>
        <strain evidence="2 3">SR</strain>
    </source>
</reference>
<sequence>MRFITVRDLRLRGKEIWEALRAGEEAVLTCNGRPVALLVGIEEGRLEETLRLVRRVRAQAAVSRMRERARELGLDRSREEDIGAEVRAVRREQRSQR</sequence>
<dbReference type="RefSeq" id="WP_115793494.1">
    <property type="nucleotide sequence ID" value="NZ_QSLN01000040.1"/>
</dbReference>
<keyword evidence="3" id="KW-1185">Reference proteome</keyword>
<organism evidence="2 3">
    <name type="scientific">Ammonifex thiophilus</name>
    <dbReference type="NCBI Taxonomy" id="444093"/>
    <lineage>
        <taxon>Bacteria</taxon>
        <taxon>Bacillati</taxon>
        <taxon>Bacillota</taxon>
        <taxon>Clostridia</taxon>
        <taxon>Thermoanaerobacterales</taxon>
        <taxon>Thermoanaerobacteraceae</taxon>
        <taxon>Ammonifex</taxon>
    </lineage>
</organism>
<evidence type="ECO:0000256" key="1">
    <source>
        <dbReference type="ARBA" id="ARBA00009981"/>
    </source>
</evidence>
<evidence type="ECO:0000313" key="3">
    <source>
        <dbReference type="Proteomes" id="UP000256329"/>
    </source>
</evidence>
<protein>
    <submittedName>
        <fullName evidence="2">Prevent-host-death protein</fullName>
    </submittedName>
</protein>
<proteinExistence type="inferred from homology"/>
<dbReference type="EMBL" id="QSLN01000040">
    <property type="protein sequence ID" value="RDV80420.1"/>
    <property type="molecule type" value="Genomic_DNA"/>
</dbReference>
<comment type="similarity">
    <text evidence="1">Belongs to the phD/YefM antitoxin family.</text>
</comment>
<dbReference type="InterPro" id="IPR036165">
    <property type="entry name" value="YefM-like_sf"/>
</dbReference>
<accession>A0A3D8P0R0</accession>
<gene>
    <name evidence="2" type="ORF">DXX99_10885</name>
</gene>
<dbReference type="OrthoDB" id="1726349at2"/>